<dbReference type="SMART" id="SM00387">
    <property type="entry name" value="HATPase_c"/>
    <property type="match status" value="1"/>
</dbReference>
<dbReference type="Pfam" id="PF00989">
    <property type="entry name" value="PAS"/>
    <property type="match status" value="1"/>
</dbReference>
<feature type="domain" description="PAS" evidence="14">
    <location>
        <begin position="285"/>
        <end position="326"/>
    </location>
</feature>
<dbReference type="EMBL" id="JAAKDE010000019">
    <property type="protein sequence ID" value="MBA2133720.1"/>
    <property type="molecule type" value="Genomic_DNA"/>
</dbReference>
<evidence type="ECO:0000313" key="17">
    <source>
        <dbReference type="Proteomes" id="UP000657177"/>
    </source>
</evidence>
<dbReference type="AlphaFoldDB" id="A0A8J6I0X8"/>
<dbReference type="SUPFAM" id="SSF55785">
    <property type="entry name" value="PYP-like sensor domain (PAS domain)"/>
    <property type="match status" value="3"/>
</dbReference>
<organism evidence="16 17">
    <name type="scientific">Capillibacterium thermochitinicola</name>
    <dbReference type="NCBI Taxonomy" id="2699427"/>
    <lineage>
        <taxon>Bacteria</taxon>
        <taxon>Bacillati</taxon>
        <taxon>Bacillota</taxon>
        <taxon>Capillibacterium</taxon>
    </lineage>
</organism>
<dbReference type="GO" id="GO:0005524">
    <property type="term" value="F:ATP binding"/>
    <property type="evidence" value="ECO:0007669"/>
    <property type="project" value="UniProtKB-KW"/>
</dbReference>
<dbReference type="GO" id="GO:0030295">
    <property type="term" value="F:protein kinase activator activity"/>
    <property type="evidence" value="ECO:0007669"/>
    <property type="project" value="TreeGrafter"/>
</dbReference>
<dbReference type="NCBIfam" id="TIGR00229">
    <property type="entry name" value="sensory_box"/>
    <property type="match status" value="1"/>
</dbReference>
<keyword evidence="10" id="KW-1133">Transmembrane helix</keyword>
<keyword evidence="4" id="KW-0597">Phosphoprotein</keyword>
<keyword evidence="12" id="KW-0472">Membrane</keyword>
<keyword evidence="11" id="KW-0902">Two-component regulatory system</keyword>
<dbReference type="Gene3D" id="1.10.287.130">
    <property type="match status" value="1"/>
</dbReference>
<dbReference type="Pfam" id="PF13426">
    <property type="entry name" value="PAS_9"/>
    <property type="match status" value="1"/>
</dbReference>
<evidence type="ECO:0000259" key="15">
    <source>
        <dbReference type="PROSITE" id="PS50113"/>
    </source>
</evidence>
<dbReference type="InterPro" id="IPR000014">
    <property type="entry name" value="PAS"/>
</dbReference>
<proteinExistence type="predicted"/>
<keyword evidence="9" id="KW-0067">ATP-binding</keyword>
<name>A0A8J6I0X8_9FIRM</name>
<dbReference type="EC" id="2.7.13.3" evidence="3"/>
<keyword evidence="17" id="KW-1185">Reference proteome</keyword>
<dbReference type="PROSITE" id="PS50112">
    <property type="entry name" value="PAS"/>
    <property type="match status" value="1"/>
</dbReference>
<dbReference type="SUPFAM" id="SSF55874">
    <property type="entry name" value="ATPase domain of HSP90 chaperone/DNA topoisomerase II/histidine kinase"/>
    <property type="match status" value="1"/>
</dbReference>
<evidence type="ECO:0000256" key="11">
    <source>
        <dbReference type="ARBA" id="ARBA00023012"/>
    </source>
</evidence>
<evidence type="ECO:0000256" key="4">
    <source>
        <dbReference type="ARBA" id="ARBA00022553"/>
    </source>
</evidence>
<comment type="catalytic activity">
    <reaction evidence="1">
        <text>ATP + protein L-histidine = ADP + protein N-phospho-L-histidine.</text>
        <dbReference type="EC" id="2.7.13.3"/>
    </reaction>
</comment>
<dbReference type="InterPro" id="IPR000700">
    <property type="entry name" value="PAS-assoc_C"/>
</dbReference>
<dbReference type="SMART" id="SM00086">
    <property type="entry name" value="PAC"/>
    <property type="match status" value="2"/>
</dbReference>
<evidence type="ECO:0000256" key="10">
    <source>
        <dbReference type="ARBA" id="ARBA00022989"/>
    </source>
</evidence>
<dbReference type="PROSITE" id="PS50113">
    <property type="entry name" value="PAC"/>
    <property type="match status" value="2"/>
</dbReference>
<feature type="domain" description="Histidine kinase" evidence="13">
    <location>
        <begin position="568"/>
        <end position="780"/>
    </location>
</feature>
<sequence length="785" mass="87881">MEQRFTPSSFPEKAVPELLENIFTYAGDGMVLLGPDYKVIKVNDHFIRQSPTPVRNWYGVDIDQLIPGFAVKLRGLCAQVQERKKPFVTERLKILPVFPPGQPFAGWLLLVSAGWEESFGLPARPEGQKTEDQGQTGQSLIDALQKRRIEQLLSAEAVLNNLPVGIAVYDSISLRLKWANSVYRGFMEGNKGALGRTLMETIPGVHENGLVRACDYVTMTGEPFVASEFRIDGFQRGVVYWRLTIIRLELTEAEAPALLFIVVDVTEQVKARKQQEDAEKIAESGLAQLEAVVNSLKEGIVITDPRCQVVFMNPAGMRMMGFNATEETLRPVAEYNRRYRFKELSGTALPPEASPFARPLRGGAFFDLELIVEDLSQDRTWIGNFSGTPVRNRKGELTLGVVVFRDITHAKQAEQEWEKMLAIEQKAWTEAERQDMQKQVLLDNIGEGVLVLAPNGRLLMANKVALAITGVQGWPETIEELLSPAALFRKDGSRLAPDELLTTRLRAGQYFTDEEYRLKRADGTERSLLISGNAVKDRQGQIFMNLVTIRDVTELRNLEQIREDYLHMVSHDLRSPLAVILSHAQLLGLIAKEETKIANSAQAIAVSALRMNNMIADLVDSTRIESGQLVLKTVCLDLDRFINDFLLRMQGVIAVKRIRLVKKEPLLPVVADPNRLERILVNLLSNALKYSPPDRPVEIEFWVDGTRMVVAIRDEGQGISPDDLPRIFDRYYRAPAGGEEGIGLGLYIVKKLVEAHNGAVWVESTPGQGSTFYFTLPVVAPQDEK</sequence>
<dbReference type="InterPro" id="IPR050351">
    <property type="entry name" value="BphY/WalK/GraS-like"/>
</dbReference>
<evidence type="ECO:0000256" key="12">
    <source>
        <dbReference type="ARBA" id="ARBA00023136"/>
    </source>
</evidence>
<dbReference type="InterPro" id="IPR003661">
    <property type="entry name" value="HisK_dim/P_dom"/>
</dbReference>
<dbReference type="InterPro" id="IPR013767">
    <property type="entry name" value="PAS_fold"/>
</dbReference>
<dbReference type="PANTHER" id="PTHR42878">
    <property type="entry name" value="TWO-COMPONENT HISTIDINE KINASE"/>
    <property type="match status" value="1"/>
</dbReference>
<dbReference type="InterPro" id="IPR036097">
    <property type="entry name" value="HisK_dim/P_sf"/>
</dbReference>
<dbReference type="InterPro" id="IPR013656">
    <property type="entry name" value="PAS_4"/>
</dbReference>
<evidence type="ECO:0000256" key="8">
    <source>
        <dbReference type="ARBA" id="ARBA00022777"/>
    </source>
</evidence>
<gene>
    <name evidence="16" type="ORF">G5B42_09270</name>
</gene>
<dbReference type="Gene3D" id="3.30.565.10">
    <property type="entry name" value="Histidine kinase-like ATPase, C-terminal domain"/>
    <property type="match status" value="1"/>
</dbReference>
<dbReference type="SUPFAM" id="SSF47384">
    <property type="entry name" value="Homodimeric domain of signal transducing histidine kinase"/>
    <property type="match status" value="1"/>
</dbReference>
<dbReference type="GO" id="GO:0006355">
    <property type="term" value="P:regulation of DNA-templated transcription"/>
    <property type="evidence" value="ECO:0007669"/>
    <property type="project" value="InterPro"/>
</dbReference>
<protein>
    <recommendedName>
        <fullName evidence="3">histidine kinase</fullName>
        <ecNumber evidence="3">2.7.13.3</ecNumber>
    </recommendedName>
</protein>
<accession>A0A8J6I0X8</accession>
<dbReference type="Pfam" id="PF00512">
    <property type="entry name" value="HisKA"/>
    <property type="match status" value="1"/>
</dbReference>
<dbReference type="FunFam" id="3.30.565.10:FF:000006">
    <property type="entry name" value="Sensor histidine kinase WalK"/>
    <property type="match status" value="1"/>
</dbReference>
<evidence type="ECO:0000256" key="2">
    <source>
        <dbReference type="ARBA" id="ARBA00004141"/>
    </source>
</evidence>
<dbReference type="RefSeq" id="WP_181340190.1">
    <property type="nucleotide sequence ID" value="NZ_JAAKDE010000019.1"/>
</dbReference>
<evidence type="ECO:0000259" key="14">
    <source>
        <dbReference type="PROSITE" id="PS50112"/>
    </source>
</evidence>
<dbReference type="CDD" id="cd00082">
    <property type="entry name" value="HisKA"/>
    <property type="match status" value="1"/>
</dbReference>
<dbReference type="SMART" id="SM00091">
    <property type="entry name" value="PAS"/>
    <property type="match status" value="4"/>
</dbReference>
<evidence type="ECO:0000256" key="5">
    <source>
        <dbReference type="ARBA" id="ARBA00022679"/>
    </source>
</evidence>
<dbReference type="SMART" id="SM00388">
    <property type="entry name" value="HisKA"/>
    <property type="match status" value="1"/>
</dbReference>
<dbReference type="InterPro" id="IPR001610">
    <property type="entry name" value="PAC"/>
</dbReference>
<evidence type="ECO:0000256" key="6">
    <source>
        <dbReference type="ARBA" id="ARBA00022692"/>
    </source>
</evidence>
<dbReference type="InterPro" id="IPR036890">
    <property type="entry name" value="HATPase_C_sf"/>
</dbReference>
<dbReference type="Proteomes" id="UP000657177">
    <property type="component" value="Unassembled WGS sequence"/>
</dbReference>
<dbReference type="Pfam" id="PF08448">
    <property type="entry name" value="PAS_4"/>
    <property type="match status" value="1"/>
</dbReference>
<keyword evidence="5" id="KW-0808">Transferase</keyword>
<reference evidence="16" key="1">
    <citation type="submission" date="2020-06" db="EMBL/GenBank/DDBJ databases">
        <title>Novel chitinolytic bacterium.</title>
        <authorList>
            <person name="Ungkulpasvich U."/>
            <person name="Kosugi A."/>
            <person name="Uke A."/>
        </authorList>
    </citation>
    <scope>NUCLEOTIDE SEQUENCE</scope>
    <source>
        <strain evidence="16">UUS1-1</strain>
    </source>
</reference>
<dbReference type="PROSITE" id="PS50109">
    <property type="entry name" value="HIS_KIN"/>
    <property type="match status" value="1"/>
</dbReference>
<evidence type="ECO:0000256" key="7">
    <source>
        <dbReference type="ARBA" id="ARBA00022741"/>
    </source>
</evidence>
<dbReference type="GO" id="GO:0000156">
    <property type="term" value="F:phosphorelay response regulator activity"/>
    <property type="evidence" value="ECO:0007669"/>
    <property type="project" value="TreeGrafter"/>
</dbReference>
<dbReference type="Pfam" id="PF02518">
    <property type="entry name" value="HATPase_c"/>
    <property type="match status" value="1"/>
</dbReference>
<evidence type="ECO:0000256" key="3">
    <source>
        <dbReference type="ARBA" id="ARBA00012438"/>
    </source>
</evidence>
<evidence type="ECO:0000256" key="9">
    <source>
        <dbReference type="ARBA" id="ARBA00022840"/>
    </source>
</evidence>
<evidence type="ECO:0000259" key="13">
    <source>
        <dbReference type="PROSITE" id="PS50109"/>
    </source>
</evidence>
<dbReference type="InterPro" id="IPR005467">
    <property type="entry name" value="His_kinase_dom"/>
</dbReference>
<evidence type="ECO:0000313" key="16">
    <source>
        <dbReference type="EMBL" id="MBA2133720.1"/>
    </source>
</evidence>
<feature type="domain" description="PAC" evidence="15">
    <location>
        <begin position="366"/>
        <end position="419"/>
    </location>
</feature>
<dbReference type="PRINTS" id="PR00344">
    <property type="entry name" value="BCTRLSENSOR"/>
</dbReference>
<dbReference type="Gene3D" id="3.30.450.20">
    <property type="entry name" value="PAS domain"/>
    <property type="match status" value="3"/>
</dbReference>
<dbReference type="GO" id="GO:0000155">
    <property type="term" value="F:phosphorelay sensor kinase activity"/>
    <property type="evidence" value="ECO:0007669"/>
    <property type="project" value="InterPro"/>
</dbReference>
<keyword evidence="7" id="KW-0547">Nucleotide-binding</keyword>
<dbReference type="InterPro" id="IPR004358">
    <property type="entry name" value="Sig_transdc_His_kin-like_C"/>
</dbReference>
<comment type="subcellular location">
    <subcellularLocation>
        <location evidence="2">Membrane</location>
        <topology evidence="2">Multi-pass membrane protein</topology>
    </subcellularLocation>
</comment>
<dbReference type="GO" id="GO:0016020">
    <property type="term" value="C:membrane"/>
    <property type="evidence" value="ECO:0007669"/>
    <property type="project" value="UniProtKB-SubCell"/>
</dbReference>
<dbReference type="PANTHER" id="PTHR42878:SF7">
    <property type="entry name" value="SENSOR HISTIDINE KINASE GLRK"/>
    <property type="match status" value="1"/>
</dbReference>
<evidence type="ECO:0000256" key="1">
    <source>
        <dbReference type="ARBA" id="ARBA00000085"/>
    </source>
</evidence>
<dbReference type="GO" id="GO:0007234">
    <property type="term" value="P:osmosensory signaling via phosphorelay pathway"/>
    <property type="evidence" value="ECO:0007669"/>
    <property type="project" value="TreeGrafter"/>
</dbReference>
<dbReference type="CDD" id="cd00130">
    <property type="entry name" value="PAS"/>
    <property type="match status" value="2"/>
</dbReference>
<keyword evidence="6" id="KW-0812">Transmembrane</keyword>
<feature type="domain" description="PAC" evidence="15">
    <location>
        <begin position="512"/>
        <end position="564"/>
    </location>
</feature>
<keyword evidence="8" id="KW-0418">Kinase</keyword>
<dbReference type="InterPro" id="IPR035965">
    <property type="entry name" value="PAS-like_dom_sf"/>
</dbReference>
<comment type="caution">
    <text evidence="16">The sequence shown here is derived from an EMBL/GenBank/DDBJ whole genome shotgun (WGS) entry which is preliminary data.</text>
</comment>
<dbReference type="InterPro" id="IPR003594">
    <property type="entry name" value="HATPase_dom"/>
</dbReference>